<comment type="caution">
    <text evidence="4">The sequence shown here is derived from an EMBL/GenBank/DDBJ whole genome shotgun (WGS) entry which is preliminary data.</text>
</comment>
<dbReference type="SUPFAM" id="SSF55729">
    <property type="entry name" value="Acyl-CoA N-acyltransferases (Nat)"/>
    <property type="match status" value="1"/>
</dbReference>
<proteinExistence type="predicted"/>
<dbReference type="PANTHER" id="PTHR43800:SF1">
    <property type="entry name" value="PEPTIDYL-LYSINE N-ACETYLTRANSFERASE YJAB"/>
    <property type="match status" value="1"/>
</dbReference>
<sequence>MSNIEIVSCHDPAEFPALARIWRRSVESTHVFLTREDVDFYAPKVADSYLPAVNLRVARIGGRTVGFSGTDGNKLEMLFIDDNYRGRGVGGALLGEALDRIPRLELDVNEQNPDAVAFYRRHGFVIVGRSEIDADGRPFPLLHMVSGAAST</sequence>
<keyword evidence="2 4" id="KW-0012">Acyltransferase</keyword>
<dbReference type="InterPro" id="IPR016181">
    <property type="entry name" value="Acyl_CoA_acyltransferase"/>
</dbReference>
<dbReference type="RefSeq" id="WP_084837102.1">
    <property type="nucleotide sequence ID" value="NZ_JAPWIE010000001.1"/>
</dbReference>
<gene>
    <name evidence="4" type="ORF">O4213_03615</name>
</gene>
<accession>A0ABT4MPY9</accession>
<protein>
    <submittedName>
        <fullName evidence="4">GNAT family N-acetyltransferase</fullName>
        <ecNumber evidence="4">2.3.1.-</ecNumber>
    </submittedName>
</protein>
<organism evidence="4 5">
    <name type="scientific">Gordonia rubripertincta</name>
    <name type="common">Rhodococcus corallinus</name>
    <dbReference type="NCBI Taxonomy" id="36822"/>
    <lineage>
        <taxon>Bacteria</taxon>
        <taxon>Bacillati</taxon>
        <taxon>Actinomycetota</taxon>
        <taxon>Actinomycetes</taxon>
        <taxon>Mycobacteriales</taxon>
        <taxon>Gordoniaceae</taxon>
        <taxon>Gordonia</taxon>
    </lineage>
</organism>
<reference evidence="4" key="1">
    <citation type="submission" date="2022-12" db="EMBL/GenBank/DDBJ databases">
        <authorList>
            <person name="Krivoruchko A.V."/>
            <person name="Elkin A."/>
        </authorList>
    </citation>
    <scope>NUCLEOTIDE SEQUENCE</scope>
    <source>
        <strain evidence="4">IEGM 1388</strain>
    </source>
</reference>
<keyword evidence="5" id="KW-1185">Reference proteome</keyword>
<dbReference type="Gene3D" id="3.40.630.30">
    <property type="match status" value="1"/>
</dbReference>
<dbReference type="PANTHER" id="PTHR43800">
    <property type="entry name" value="PEPTIDYL-LYSINE N-ACETYLTRANSFERASE YJAB"/>
    <property type="match status" value="1"/>
</dbReference>
<dbReference type="EC" id="2.3.1.-" evidence="4"/>
<dbReference type="InterPro" id="IPR000182">
    <property type="entry name" value="GNAT_dom"/>
</dbReference>
<evidence type="ECO:0000313" key="4">
    <source>
        <dbReference type="EMBL" id="MCZ4549053.1"/>
    </source>
</evidence>
<dbReference type="Pfam" id="PF13673">
    <property type="entry name" value="Acetyltransf_10"/>
    <property type="match status" value="1"/>
</dbReference>
<evidence type="ECO:0000313" key="5">
    <source>
        <dbReference type="Proteomes" id="UP001067235"/>
    </source>
</evidence>
<dbReference type="GO" id="GO:0016746">
    <property type="term" value="F:acyltransferase activity"/>
    <property type="evidence" value="ECO:0007669"/>
    <property type="project" value="UniProtKB-KW"/>
</dbReference>
<evidence type="ECO:0000256" key="1">
    <source>
        <dbReference type="ARBA" id="ARBA00022679"/>
    </source>
</evidence>
<evidence type="ECO:0000259" key="3">
    <source>
        <dbReference type="PROSITE" id="PS51186"/>
    </source>
</evidence>
<dbReference type="Proteomes" id="UP001067235">
    <property type="component" value="Unassembled WGS sequence"/>
</dbReference>
<dbReference type="EMBL" id="JAPWIE010000001">
    <property type="protein sequence ID" value="MCZ4549053.1"/>
    <property type="molecule type" value="Genomic_DNA"/>
</dbReference>
<dbReference type="CDD" id="cd04301">
    <property type="entry name" value="NAT_SF"/>
    <property type="match status" value="1"/>
</dbReference>
<feature type="domain" description="N-acetyltransferase" evidence="3">
    <location>
        <begin position="5"/>
        <end position="146"/>
    </location>
</feature>
<evidence type="ECO:0000256" key="2">
    <source>
        <dbReference type="ARBA" id="ARBA00023315"/>
    </source>
</evidence>
<dbReference type="PROSITE" id="PS51186">
    <property type="entry name" value="GNAT"/>
    <property type="match status" value="1"/>
</dbReference>
<keyword evidence="1 4" id="KW-0808">Transferase</keyword>
<name>A0ABT4MPY9_GORRU</name>